<sequence length="325" mass="36118">MKMRVLLSCRGLFSRCLSFHPRTGVCGCLETLPKAHAASYSSQPGSKDVSLSFASYESTQAEDQRSPIIILHGLFGSKNNWKSLSKAMVNATKRKVFTLDARNHGESPHTDEMDYILMANDVDLFIKERGLDKVAIIGHSMGGRTAMTFALTRPSMVERLVVVDVSPVTMPSIVVHDNVLVNHINSMDTVLPQLSPDMSSPTARKEADRILANDIPEVAVRQFLLANLQRGERLYEWQFNLKALKQNLPNIIQMPDLKGLTYDGDTLFICGGDSPYVSKRDHDGIKEKFPNANIVYIKGAGHWVHADKPAEFLNLIKEFMGDGTS</sequence>
<dbReference type="InterPro" id="IPR000073">
    <property type="entry name" value="AB_hydrolase_1"/>
</dbReference>
<dbReference type="Pfam" id="PF00561">
    <property type="entry name" value="Abhydrolase_1"/>
    <property type="match status" value="1"/>
</dbReference>
<evidence type="ECO:0000313" key="13">
    <source>
        <dbReference type="EMBL" id="JAP84687.1"/>
    </source>
</evidence>
<evidence type="ECO:0000256" key="5">
    <source>
        <dbReference type="ARBA" id="ARBA00043667"/>
    </source>
</evidence>
<protein>
    <recommendedName>
        <fullName evidence="7">sn-1-specific diacylglycerol lipase ABHD11</fullName>
        <ecNumber evidence="3">3.1.1.116</ecNumber>
    </recommendedName>
    <alternativeName>
        <fullName evidence="4">Alpha/beta hydrolase domain-containing protein 11</fullName>
    </alternativeName>
</protein>
<accession>A0A131Z087</accession>
<evidence type="ECO:0000256" key="7">
    <source>
        <dbReference type="ARBA" id="ARBA00044064"/>
    </source>
</evidence>
<evidence type="ECO:0000256" key="1">
    <source>
        <dbReference type="ARBA" id="ARBA00008645"/>
    </source>
</evidence>
<evidence type="ECO:0000256" key="8">
    <source>
        <dbReference type="ARBA" id="ARBA00048283"/>
    </source>
</evidence>
<comment type="catalytic activity">
    <reaction evidence="9">
        <text>1,2-didecanoylglycerol + H2O = decanoylglycerol + decanoate + H(+)</text>
        <dbReference type="Rhea" id="RHEA:48596"/>
        <dbReference type="ChEBI" id="CHEBI:11152"/>
        <dbReference type="ChEBI" id="CHEBI:15377"/>
        <dbReference type="ChEBI" id="CHEBI:15378"/>
        <dbReference type="ChEBI" id="CHEBI:27689"/>
        <dbReference type="ChEBI" id="CHEBI:90605"/>
    </reaction>
</comment>
<feature type="domain" description="AB hydrolase-1" evidence="12">
    <location>
        <begin position="67"/>
        <end position="309"/>
    </location>
</feature>
<comment type="catalytic activity">
    <reaction evidence="8">
        <text>1-octadecanoyl-2-(4Z,7Z,10Z,13Z,16Z,19Z-docosahexaenoyl)-sn-glycerol + H2O = 2-(4Z,7Z,10Z,13Z,16Z,19Z-docosahexaenoyl)-glycerol + octadecanoate + H(+)</text>
        <dbReference type="Rhea" id="RHEA:77107"/>
        <dbReference type="ChEBI" id="CHEBI:15377"/>
        <dbReference type="ChEBI" id="CHEBI:15378"/>
        <dbReference type="ChEBI" id="CHEBI:25629"/>
        <dbReference type="ChEBI" id="CHEBI:77129"/>
        <dbReference type="ChEBI" id="CHEBI:186738"/>
    </reaction>
</comment>
<comment type="catalytic activity">
    <reaction evidence="6">
        <text>a 1,3-diacyl-sn-glycerol + H2O = a 1-acyl-sn-glycerol + a fatty acid + H(+)</text>
        <dbReference type="Rhea" id="RHEA:38503"/>
        <dbReference type="ChEBI" id="CHEBI:15377"/>
        <dbReference type="ChEBI" id="CHEBI:15378"/>
        <dbReference type="ChEBI" id="CHEBI:28868"/>
        <dbReference type="ChEBI" id="CHEBI:64683"/>
        <dbReference type="ChEBI" id="CHEBI:77272"/>
    </reaction>
</comment>
<dbReference type="EC" id="3.1.1.116" evidence="3"/>
<comment type="similarity">
    <text evidence="1">Belongs to the AB hydrolase superfamily.</text>
</comment>
<comment type="catalytic activity">
    <reaction evidence="11">
        <text>1-octadecanoyl-2-(5Z,8Z,11Z,14Z-eicosatetraenoyl)-sn-glycerol + H2O = 2-(5Z,8Z,11Z,14Z-eicosatetraenoyl)-glycerol + octadecanoate + H(+)</text>
        <dbReference type="Rhea" id="RHEA:38507"/>
        <dbReference type="ChEBI" id="CHEBI:15377"/>
        <dbReference type="ChEBI" id="CHEBI:15378"/>
        <dbReference type="ChEBI" id="CHEBI:25629"/>
        <dbReference type="ChEBI" id="CHEBI:52392"/>
        <dbReference type="ChEBI" id="CHEBI:75728"/>
    </reaction>
</comment>
<dbReference type="Gene3D" id="3.40.50.1820">
    <property type="entry name" value="alpha/beta hydrolase"/>
    <property type="match status" value="1"/>
</dbReference>
<dbReference type="EMBL" id="GEDV01003870">
    <property type="protein sequence ID" value="JAP84687.1"/>
    <property type="molecule type" value="Transcribed_RNA"/>
</dbReference>
<name>A0A131Z087_RHIAP</name>
<organism evidence="13">
    <name type="scientific">Rhipicephalus appendiculatus</name>
    <name type="common">Brown ear tick</name>
    <dbReference type="NCBI Taxonomy" id="34631"/>
    <lineage>
        <taxon>Eukaryota</taxon>
        <taxon>Metazoa</taxon>
        <taxon>Ecdysozoa</taxon>
        <taxon>Arthropoda</taxon>
        <taxon>Chelicerata</taxon>
        <taxon>Arachnida</taxon>
        <taxon>Acari</taxon>
        <taxon>Parasitiformes</taxon>
        <taxon>Ixodida</taxon>
        <taxon>Ixodoidea</taxon>
        <taxon>Ixodidae</taxon>
        <taxon>Rhipicephalinae</taxon>
        <taxon>Rhipicephalus</taxon>
        <taxon>Rhipicephalus</taxon>
    </lineage>
</organism>
<dbReference type="FunFam" id="3.40.50.1820:FF:000039">
    <property type="entry name" value="Esterase ybfF"/>
    <property type="match status" value="1"/>
</dbReference>
<dbReference type="PANTHER" id="PTHR46118">
    <property type="entry name" value="PROTEIN ABHD11"/>
    <property type="match status" value="1"/>
</dbReference>
<evidence type="ECO:0000256" key="10">
    <source>
        <dbReference type="ARBA" id="ARBA00048513"/>
    </source>
</evidence>
<dbReference type="InterPro" id="IPR029058">
    <property type="entry name" value="AB_hydrolase_fold"/>
</dbReference>
<evidence type="ECO:0000256" key="2">
    <source>
        <dbReference type="ARBA" id="ARBA00022801"/>
    </source>
</evidence>
<evidence type="ECO:0000256" key="9">
    <source>
        <dbReference type="ARBA" id="ARBA00048504"/>
    </source>
</evidence>
<comment type="catalytic activity">
    <reaction evidence="5">
        <text>a 1,2-diacyl-sn-glycerol + H2O = a 2-acylglycerol + a fatty acid + H(+)</text>
        <dbReference type="Rhea" id="RHEA:33275"/>
        <dbReference type="ChEBI" id="CHEBI:15377"/>
        <dbReference type="ChEBI" id="CHEBI:15378"/>
        <dbReference type="ChEBI" id="CHEBI:17389"/>
        <dbReference type="ChEBI" id="CHEBI:17815"/>
        <dbReference type="ChEBI" id="CHEBI:28868"/>
        <dbReference type="EC" id="3.1.1.116"/>
    </reaction>
</comment>
<dbReference type="AlphaFoldDB" id="A0A131Z087"/>
<comment type="catalytic activity">
    <reaction evidence="10">
        <text>1-octadecanoyl-2-(9Z-octadecenoyl)-sn-glycerol + H2O = 2-(9Z-octadecenoyl)-glycerol + octadecanoate + H(+)</text>
        <dbReference type="Rhea" id="RHEA:77103"/>
        <dbReference type="ChEBI" id="CHEBI:15377"/>
        <dbReference type="ChEBI" id="CHEBI:15378"/>
        <dbReference type="ChEBI" id="CHEBI:25629"/>
        <dbReference type="ChEBI" id="CHEBI:73990"/>
        <dbReference type="ChEBI" id="CHEBI:75468"/>
    </reaction>
</comment>
<evidence type="ECO:0000256" key="3">
    <source>
        <dbReference type="ARBA" id="ARBA00026104"/>
    </source>
</evidence>
<dbReference type="PRINTS" id="PR00111">
    <property type="entry name" value="ABHYDROLASE"/>
</dbReference>
<keyword evidence="2 13" id="KW-0378">Hydrolase</keyword>
<proteinExistence type="inferred from homology"/>
<dbReference type="GO" id="GO:0052689">
    <property type="term" value="F:carboxylic ester hydrolase activity"/>
    <property type="evidence" value="ECO:0007669"/>
    <property type="project" value="TreeGrafter"/>
</dbReference>
<reference evidence="13" key="1">
    <citation type="journal article" date="2016" name="Ticks Tick Borne Dis.">
        <title>De novo assembly and annotation of the salivary gland transcriptome of Rhipicephalus appendiculatus male and female ticks during blood feeding.</title>
        <authorList>
            <person name="de Castro M.H."/>
            <person name="de Klerk D."/>
            <person name="Pienaar R."/>
            <person name="Latif A.A."/>
            <person name="Rees D.J."/>
            <person name="Mans B.J."/>
        </authorList>
    </citation>
    <scope>NUCLEOTIDE SEQUENCE</scope>
    <source>
        <tissue evidence="13">Salivary glands</tissue>
    </source>
</reference>
<evidence type="ECO:0000256" key="11">
    <source>
        <dbReference type="ARBA" id="ARBA00048919"/>
    </source>
</evidence>
<dbReference type="GO" id="GO:0005739">
    <property type="term" value="C:mitochondrion"/>
    <property type="evidence" value="ECO:0007669"/>
    <property type="project" value="TreeGrafter"/>
</dbReference>
<dbReference type="SUPFAM" id="SSF53474">
    <property type="entry name" value="alpha/beta-Hydrolases"/>
    <property type="match status" value="1"/>
</dbReference>
<evidence type="ECO:0000256" key="6">
    <source>
        <dbReference type="ARBA" id="ARBA00043742"/>
    </source>
</evidence>
<evidence type="ECO:0000259" key="12">
    <source>
        <dbReference type="Pfam" id="PF00561"/>
    </source>
</evidence>
<dbReference type="PANTHER" id="PTHR46118:SF4">
    <property type="entry name" value="PROTEIN ABHD11"/>
    <property type="match status" value="1"/>
</dbReference>
<evidence type="ECO:0000256" key="4">
    <source>
        <dbReference type="ARBA" id="ARBA00042703"/>
    </source>
</evidence>